<name>A0ABN8FWD3_9BACL</name>
<feature type="transmembrane region" description="Helical" evidence="1">
    <location>
        <begin position="59"/>
        <end position="79"/>
    </location>
</feature>
<feature type="transmembrane region" description="Helical" evidence="1">
    <location>
        <begin position="6"/>
        <end position="28"/>
    </location>
</feature>
<evidence type="ECO:0000313" key="2">
    <source>
        <dbReference type="EMBL" id="CAH1191217.1"/>
    </source>
</evidence>
<feature type="transmembrane region" description="Helical" evidence="1">
    <location>
        <begin position="35"/>
        <end position="53"/>
    </location>
</feature>
<gene>
    <name evidence="2" type="ORF">PAECIP111892_00548</name>
</gene>
<dbReference type="Proteomes" id="UP000838324">
    <property type="component" value="Unassembled WGS sequence"/>
</dbReference>
<keyword evidence="1" id="KW-1133">Transmembrane helix</keyword>
<protein>
    <submittedName>
        <fullName evidence="2">Uncharacterized protein</fullName>
    </submittedName>
</protein>
<feature type="transmembrane region" description="Helical" evidence="1">
    <location>
        <begin position="184"/>
        <end position="202"/>
    </location>
</feature>
<evidence type="ECO:0000313" key="3">
    <source>
        <dbReference type="Proteomes" id="UP000838324"/>
    </source>
</evidence>
<reference evidence="2" key="1">
    <citation type="submission" date="2022-01" db="EMBL/GenBank/DDBJ databases">
        <authorList>
            <person name="Criscuolo A."/>
        </authorList>
    </citation>
    <scope>NUCLEOTIDE SEQUENCE</scope>
    <source>
        <strain evidence="2">CIP111892</strain>
    </source>
</reference>
<keyword evidence="1" id="KW-0472">Membrane</keyword>
<sequence>MLSWDIAGFMFFSTIETVSLYYLIMTLFRFKWRAYLWPAMFIILINNLQSYLLRNELDLANISPLITIMVFIFFFAAVVRMPFVFSVIATISGYVIFAVIQSALVLLMFGSLSQVENHTINGYILQTASAAVVFAVFWFAYRKGKGFTFDMEKLRFKLEDIVLTVLIIIFLIGISVLLVYKNLWIDIAFFIVMSAFLLYYSTKKEREDA</sequence>
<feature type="transmembrane region" description="Helical" evidence="1">
    <location>
        <begin position="123"/>
        <end position="141"/>
    </location>
</feature>
<keyword evidence="3" id="KW-1185">Reference proteome</keyword>
<comment type="caution">
    <text evidence="2">The sequence shown here is derived from an EMBL/GenBank/DDBJ whole genome shotgun (WGS) entry which is preliminary data.</text>
</comment>
<accession>A0ABN8FWD3</accession>
<feature type="transmembrane region" description="Helical" evidence="1">
    <location>
        <begin position="161"/>
        <end position="178"/>
    </location>
</feature>
<dbReference type="EMBL" id="CAKMMG010000001">
    <property type="protein sequence ID" value="CAH1191217.1"/>
    <property type="molecule type" value="Genomic_DNA"/>
</dbReference>
<organism evidence="2 3">
    <name type="scientific">Paenibacillus auburnensis</name>
    <dbReference type="NCBI Taxonomy" id="2905649"/>
    <lineage>
        <taxon>Bacteria</taxon>
        <taxon>Bacillati</taxon>
        <taxon>Bacillota</taxon>
        <taxon>Bacilli</taxon>
        <taxon>Bacillales</taxon>
        <taxon>Paenibacillaceae</taxon>
        <taxon>Paenibacillus</taxon>
    </lineage>
</organism>
<proteinExistence type="predicted"/>
<keyword evidence="1" id="KW-0812">Transmembrane</keyword>
<feature type="transmembrane region" description="Helical" evidence="1">
    <location>
        <begin position="91"/>
        <end position="111"/>
    </location>
</feature>
<evidence type="ECO:0000256" key="1">
    <source>
        <dbReference type="SAM" id="Phobius"/>
    </source>
</evidence>